<protein>
    <submittedName>
        <fullName evidence="2">Uncharacterized protein</fullName>
    </submittedName>
</protein>
<feature type="compositionally biased region" description="Polar residues" evidence="1">
    <location>
        <begin position="10"/>
        <end position="22"/>
    </location>
</feature>
<evidence type="ECO:0000256" key="1">
    <source>
        <dbReference type="SAM" id="MobiDB-lite"/>
    </source>
</evidence>
<name>A0AAV4TWH1_CAEEX</name>
<feature type="region of interest" description="Disordered" evidence="1">
    <location>
        <begin position="1"/>
        <end position="22"/>
    </location>
</feature>
<proteinExistence type="predicted"/>
<sequence>MSPHGKKNNHNPTPSSLSSKSNCPLFVSITHRSCLEFPPRFPIFSSLFLLVSLPRSLIPDSRHLLLQRHLVSRSLRSCRRVGPVSNLSLLSGIRGAERLHMLRD</sequence>
<dbReference type="EMBL" id="BPLR01011983">
    <property type="protein sequence ID" value="GIY50479.1"/>
    <property type="molecule type" value="Genomic_DNA"/>
</dbReference>
<accession>A0AAV4TWH1</accession>
<dbReference type="AlphaFoldDB" id="A0AAV4TWH1"/>
<keyword evidence="3" id="KW-1185">Reference proteome</keyword>
<comment type="caution">
    <text evidence="2">The sequence shown here is derived from an EMBL/GenBank/DDBJ whole genome shotgun (WGS) entry which is preliminary data.</text>
</comment>
<reference evidence="2 3" key="1">
    <citation type="submission" date="2021-06" db="EMBL/GenBank/DDBJ databases">
        <title>Caerostris extrusa draft genome.</title>
        <authorList>
            <person name="Kono N."/>
            <person name="Arakawa K."/>
        </authorList>
    </citation>
    <scope>NUCLEOTIDE SEQUENCE [LARGE SCALE GENOMIC DNA]</scope>
</reference>
<dbReference type="Proteomes" id="UP001054945">
    <property type="component" value="Unassembled WGS sequence"/>
</dbReference>
<organism evidence="2 3">
    <name type="scientific">Caerostris extrusa</name>
    <name type="common">Bark spider</name>
    <name type="synonym">Caerostris bankana</name>
    <dbReference type="NCBI Taxonomy" id="172846"/>
    <lineage>
        <taxon>Eukaryota</taxon>
        <taxon>Metazoa</taxon>
        <taxon>Ecdysozoa</taxon>
        <taxon>Arthropoda</taxon>
        <taxon>Chelicerata</taxon>
        <taxon>Arachnida</taxon>
        <taxon>Araneae</taxon>
        <taxon>Araneomorphae</taxon>
        <taxon>Entelegynae</taxon>
        <taxon>Araneoidea</taxon>
        <taxon>Araneidae</taxon>
        <taxon>Caerostris</taxon>
    </lineage>
</organism>
<evidence type="ECO:0000313" key="3">
    <source>
        <dbReference type="Proteomes" id="UP001054945"/>
    </source>
</evidence>
<evidence type="ECO:0000313" key="2">
    <source>
        <dbReference type="EMBL" id="GIY50479.1"/>
    </source>
</evidence>
<gene>
    <name evidence="2" type="ORF">CEXT_335931</name>
</gene>